<dbReference type="InParanoid" id="A0A6L2PTX5"/>
<dbReference type="EMBL" id="BLKM01008356">
    <property type="protein sequence ID" value="GFG33287.1"/>
    <property type="molecule type" value="Genomic_DNA"/>
</dbReference>
<sequence>MCIRPLNLCYSKSTTFNRQRMEERSNQTGKMLLEVQQQAAIHGNKVQLEQMKQRLNASQT</sequence>
<reference evidence="2" key="1">
    <citation type="submission" date="2020-01" db="EMBL/GenBank/DDBJ databases">
        <title>Draft genome sequence of the Termite Coptotermes fromosanus.</title>
        <authorList>
            <person name="Itakura S."/>
            <person name="Yosikawa Y."/>
            <person name="Umezawa K."/>
        </authorList>
    </citation>
    <scope>NUCLEOTIDE SEQUENCE [LARGE SCALE GENOMIC DNA]</scope>
</reference>
<evidence type="ECO:0000313" key="1">
    <source>
        <dbReference type="EMBL" id="GFG33287.1"/>
    </source>
</evidence>
<evidence type="ECO:0000313" key="2">
    <source>
        <dbReference type="Proteomes" id="UP000502823"/>
    </source>
</evidence>
<name>A0A6L2PTX5_COPFO</name>
<accession>A0A6L2PTX5</accession>
<organism evidence="1 2">
    <name type="scientific">Coptotermes formosanus</name>
    <name type="common">Formosan subterranean termite</name>
    <dbReference type="NCBI Taxonomy" id="36987"/>
    <lineage>
        <taxon>Eukaryota</taxon>
        <taxon>Metazoa</taxon>
        <taxon>Ecdysozoa</taxon>
        <taxon>Arthropoda</taxon>
        <taxon>Hexapoda</taxon>
        <taxon>Insecta</taxon>
        <taxon>Pterygota</taxon>
        <taxon>Neoptera</taxon>
        <taxon>Polyneoptera</taxon>
        <taxon>Dictyoptera</taxon>
        <taxon>Blattodea</taxon>
        <taxon>Blattoidea</taxon>
        <taxon>Termitoidae</taxon>
        <taxon>Rhinotermitidae</taxon>
        <taxon>Coptotermes</taxon>
    </lineage>
</organism>
<keyword evidence="2" id="KW-1185">Reference proteome</keyword>
<gene>
    <name evidence="1" type="ORF">Cfor_09962</name>
</gene>
<dbReference type="AlphaFoldDB" id="A0A6L2PTX5"/>
<protein>
    <submittedName>
        <fullName evidence="1">Uncharacterized protein</fullName>
    </submittedName>
</protein>
<proteinExistence type="predicted"/>
<comment type="caution">
    <text evidence="1">The sequence shown here is derived from an EMBL/GenBank/DDBJ whole genome shotgun (WGS) entry which is preliminary data.</text>
</comment>
<dbReference type="Proteomes" id="UP000502823">
    <property type="component" value="Unassembled WGS sequence"/>
</dbReference>